<name>A0A2S1SUN3_9ACTN</name>
<dbReference type="AlphaFoldDB" id="A0A2S1SUN3"/>
<dbReference type="OrthoDB" id="275232at2"/>
<reference evidence="1 2" key="1">
    <citation type="submission" date="2018-05" db="EMBL/GenBank/DDBJ databases">
        <title>Complete genome sequence of sponge-derived Streptomyces sp. HNM0039.</title>
        <authorList>
            <person name="Huang X."/>
            <person name="Zhou S."/>
        </authorList>
    </citation>
    <scope>NUCLEOTIDE SEQUENCE [LARGE SCALE GENOMIC DNA]</scope>
    <source>
        <strain evidence="1 2">HNM0039</strain>
    </source>
</reference>
<evidence type="ECO:0000313" key="1">
    <source>
        <dbReference type="EMBL" id="AWI30112.1"/>
    </source>
</evidence>
<dbReference type="Proteomes" id="UP000244900">
    <property type="component" value="Chromosome"/>
</dbReference>
<sequence length="192" mass="20523">MPTASATPSALVVGRAAAGNLAAGEVQPEPGRSRPSAEAGRRYRLVENVVRFAGFFRQLEPDGLAVFGDDISAAVAAGPNYRVQDAVRYLRSGHPVLDVADSSPDIVDGSSRVTGASSVLTDGDWVWRWDLAHYVERHNVALPEPLAAQMRACSYRVPAVPHEELVAISHVVNESLGFKPSTGSGPRIRRAE</sequence>
<gene>
    <name evidence="1" type="ORF">DDW44_16030</name>
</gene>
<dbReference type="KEGG" id="stir:DDW44_16030"/>
<evidence type="ECO:0000313" key="2">
    <source>
        <dbReference type="Proteomes" id="UP000244900"/>
    </source>
</evidence>
<protein>
    <submittedName>
        <fullName evidence="1">Uncharacterized protein</fullName>
    </submittedName>
</protein>
<dbReference type="EMBL" id="CP029188">
    <property type="protein sequence ID" value="AWI30112.1"/>
    <property type="molecule type" value="Genomic_DNA"/>
</dbReference>
<accession>A0A2S1SUN3</accession>
<keyword evidence="2" id="KW-1185">Reference proteome</keyword>
<proteinExistence type="predicted"/>
<organism evidence="1 2">
    <name type="scientific">Streptomyces tirandamycinicus</name>
    <dbReference type="NCBI Taxonomy" id="2174846"/>
    <lineage>
        <taxon>Bacteria</taxon>
        <taxon>Bacillati</taxon>
        <taxon>Actinomycetota</taxon>
        <taxon>Actinomycetes</taxon>
        <taxon>Kitasatosporales</taxon>
        <taxon>Streptomycetaceae</taxon>
        <taxon>Streptomyces</taxon>
    </lineage>
</organism>